<dbReference type="Proteomes" id="UP001145050">
    <property type="component" value="Unassembled WGS sequence"/>
</dbReference>
<comment type="caution">
    <text evidence="1">The sequence shown here is derived from an EMBL/GenBank/DDBJ whole genome shotgun (WGS) entry which is preliminary data.</text>
</comment>
<reference evidence="1" key="1">
    <citation type="submission" date="2022-06" db="EMBL/GenBank/DDBJ databases">
        <title>Aquibacillus sp. a new bacterium isolated from soil saline samples.</title>
        <authorList>
            <person name="Galisteo C."/>
            <person name="De La Haba R."/>
            <person name="Sanchez-Porro C."/>
            <person name="Ventosa A."/>
        </authorList>
    </citation>
    <scope>NUCLEOTIDE SEQUENCE</scope>
    <source>
        <strain evidence="1">3ASR75-11</strain>
    </source>
</reference>
<dbReference type="EMBL" id="JAMQKB010000029">
    <property type="protein sequence ID" value="MDC3426096.1"/>
    <property type="molecule type" value="Genomic_DNA"/>
</dbReference>
<dbReference type="AlphaFoldDB" id="A0A9X3WXP9"/>
<accession>A0A9X3WXP9</accession>
<sequence length="93" mass="11248">MFLNPAVIPMAIIIILDIKDIMRLKRNTFQKTRHVANVMHKYRQDPSFVWNVVKRLKRQHFASAAVKHYQQMRNFVRNVEPKRTIEYHVVKTF</sequence>
<evidence type="ECO:0000313" key="2">
    <source>
        <dbReference type="Proteomes" id="UP001145050"/>
    </source>
</evidence>
<proteinExistence type="predicted"/>
<gene>
    <name evidence="1" type="ORF">NC797_16470</name>
</gene>
<keyword evidence="2" id="KW-1185">Reference proteome</keyword>
<evidence type="ECO:0000313" key="1">
    <source>
        <dbReference type="EMBL" id="MDC3426096.1"/>
    </source>
</evidence>
<organism evidence="1 2">
    <name type="scientific">Terrihalobacillus insolitus</name>
    <dbReference type="NCBI Taxonomy" id="2950438"/>
    <lineage>
        <taxon>Bacteria</taxon>
        <taxon>Bacillati</taxon>
        <taxon>Bacillota</taxon>
        <taxon>Bacilli</taxon>
        <taxon>Bacillales</taxon>
        <taxon>Bacillaceae</taxon>
        <taxon>Terrihalobacillus</taxon>
    </lineage>
</organism>
<name>A0A9X3WXP9_9BACI</name>
<protein>
    <submittedName>
        <fullName evidence="1">Uncharacterized protein</fullName>
    </submittedName>
</protein>